<dbReference type="InterPro" id="IPR026444">
    <property type="entry name" value="Secre_tail"/>
</dbReference>
<feature type="chain" id="PRO_5022733805" evidence="3">
    <location>
        <begin position="26"/>
        <end position="484"/>
    </location>
</feature>
<dbReference type="PROSITE" id="PS50915">
    <property type="entry name" value="CRYSTALLIN_BETA_GAMMA"/>
    <property type="match status" value="2"/>
</dbReference>
<feature type="domain" description="Beta/gamma crystallin 'Greek key'" evidence="4">
    <location>
        <begin position="343"/>
        <end position="382"/>
    </location>
</feature>
<dbReference type="EMBL" id="VOHS01000023">
    <property type="protein sequence ID" value="TWV98812.1"/>
    <property type="molecule type" value="Genomic_DNA"/>
</dbReference>
<evidence type="ECO:0000256" key="1">
    <source>
        <dbReference type="ARBA" id="ARBA00009646"/>
    </source>
</evidence>
<dbReference type="AlphaFoldDB" id="A0A5C6LNR4"/>
<keyword evidence="2" id="KW-0677">Repeat</keyword>
<dbReference type="InterPro" id="IPR011024">
    <property type="entry name" value="G_crystallin-like"/>
</dbReference>
<comment type="similarity">
    <text evidence="1">Belongs to the beta/gamma-crystallin family.</text>
</comment>
<evidence type="ECO:0000313" key="6">
    <source>
        <dbReference type="Proteomes" id="UP000318815"/>
    </source>
</evidence>
<dbReference type="PROSITE" id="PS51257">
    <property type="entry name" value="PROKAR_LIPOPROTEIN"/>
    <property type="match status" value="1"/>
</dbReference>
<dbReference type="InterPro" id="IPR001064">
    <property type="entry name" value="Beta/gamma_crystallin"/>
</dbReference>
<keyword evidence="6" id="KW-1185">Reference proteome</keyword>
<protein>
    <submittedName>
        <fullName evidence="5">T9SS type A sorting domain-containing protein</fullName>
    </submittedName>
</protein>
<organism evidence="5 6">
    <name type="scientific">Chitinophaga pinensis</name>
    <dbReference type="NCBI Taxonomy" id="79329"/>
    <lineage>
        <taxon>Bacteria</taxon>
        <taxon>Pseudomonadati</taxon>
        <taxon>Bacteroidota</taxon>
        <taxon>Chitinophagia</taxon>
        <taxon>Chitinophagales</taxon>
        <taxon>Chitinophagaceae</taxon>
        <taxon>Chitinophaga</taxon>
    </lineage>
</organism>
<evidence type="ECO:0000256" key="2">
    <source>
        <dbReference type="ARBA" id="ARBA00022737"/>
    </source>
</evidence>
<comment type="caution">
    <text evidence="5">The sequence shown here is derived from an EMBL/GenBank/DDBJ whole genome shotgun (WGS) entry which is preliminary data.</text>
</comment>
<dbReference type="Gene3D" id="2.60.20.10">
    <property type="entry name" value="Crystallins"/>
    <property type="match status" value="1"/>
</dbReference>
<gene>
    <name evidence="5" type="ORF">FEF09_19795</name>
</gene>
<evidence type="ECO:0000313" key="5">
    <source>
        <dbReference type="EMBL" id="TWV98812.1"/>
    </source>
</evidence>
<dbReference type="Pfam" id="PF18962">
    <property type="entry name" value="Por_Secre_tail"/>
    <property type="match status" value="1"/>
</dbReference>
<accession>A0A5C6LNR4</accession>
<reference evidence="5 6" key="1">
    <citation type="submission" date="2019-08" db="EMBL/GenBank/DDBJ databases">
        <title>Whole genome sequencing of chitin degrading bacteria Chitinophaga pinensis YS16.</title>
        <authorList>
            <person name="Singh R.P."/>
            <person name="Manchanda G."/>
            <person name="Maurya I.K."/>
            <person name="Joshi N.K."/>
            <person name="Srivastava A.K."/>
        </authorList>
    </citation>
    <scope>NUCLEOTIDE SEQUENCE [LARGE SCALE GENOMIC DNA]</scope>
    <source>
        <strain evidence="5 6">YS-16</strain>
    </source>
</reference>
<dbReference type="Proteomes" id="UP000318815">
    <property type="component" value="Unassembled WGS sequence"/>
</dbReference>
<sequence>MRKHFYCLLAMFASCLVSPLSQVQAQTTPATWQEHWFEHVQLLQRVYLDNDLALYYDNDVSRSVTWPNQFLSDVWRYTKKTYGSFGTEPQLYAIMHTNKYSGGHPSTYFDASHDYRNVIDAGPGNWTGATEGDHNLLTHEVGHIVEIGSKNTHGSPAFGIWGDSKWAEIYLYDVYKGLGLTTYQNSVYTQFTAGRDNFPRANTAWFRDWFYPIYNQYGGTQVLNRYFVQVALYFSRSGSEYNGGMNMGEFVHFWSGAAGVNLKSLATTAFGWTSEYETQFVQAQQKYPFTYSTPKPIAASLFQDINYGGYGVYLPEGNYNLTTLRAYGARNDDITSLKVAAGYRVTFYMDDNFTGSSKVFTADAASMEAGWNDQVSSIRVEKLASATVSVAPEKEEGLSVSADKGLVVFPNPVSRGTSLTVRVTEYDAKAPLKVSLVDVNKTPVAYQTANAATVSVNTGNVAGGVYVLVVTNGSRYYTKKIVIQ</sequence>
<proteinExistence type="inferred from homology"/>
<feature type="domain" description="Beta/gamma crystallin 'Greek key'" evidence="4">
    <location>
        <begin position="297"/>
        <end position="341"/>
    </location>
</feature>
<keyword evidence="3" id="KW-0732">Signal</keyword>
<name>A0A5C6LNR4_9BACT</name>
<dbReference type="NCBIfam" id="TIGR04183">
    <property type="entry name" value="Por_Secre_tail"/>
    <property type="match status" value="1"/>
</dbReference>
<feature type="signal peptide" evidence="3">
    <location>
        <begin position="1"/>
        <end position="25"/>
    </location>
</feature>
<dbReference type="RefSeq" id="WP_146306704.1">
    <property type="nucleotide sequence ID" value="NZ_VOHS01000023.1"/>
</dbReference>
<dbReference type="SUPFAM" id="SSF49695">
    <property type="entry name" value="gamma-Crystallin-like"/>
    <property type="match status" value="1"/>
</dbReference>
<evidence type="ECO:0000259" key="4">
    <source>
        <dbReference type="PROSITE" id="PS50915"/>
    </source>
</evidence>
<dbReference type="OrthoDB" id="5134860at2"/>
<evidence type="ECO:0000256" key="3">
    <source>
        <dbReference type="SAM" id="SignalP"/>
    </source>
</evidence>